<organism evidence="2 3">
    <name type="scientific">Immersiella caudata</name>
    <dbReference type="NCBI Taxonomy" id="314043"/>
    <lineage>
        <taxon>Eukaryota</taxon>
        <taxon>Fungi</taxon>
        <taxon>Dikarya</taxon>
        <taxon>Ascomycota</taxon>
        <taxon>Pezizomycotina</taxon>
        <taxon>Sordariomycetes</taxon>
        <taxon>Sordariomycetidae</taxon>
        <taxon>Sordariales</taxon>
        <taxon>Lasiosphaeriaceae</taxon>
        <taxon>Immersiella</taxon>
    </lineage>
</organism>
<proteinExistence type="predicted"/>
<keyword evidence="1" id="KW-0472">Membrane</keyword>
<protein>
    <submittedName>
        <fullName evidence="2">Uncharacterized protein</fullName>
    </submittedName>
</protein>
<name>A0AA40CD82_9PEZI</name>
<evidence type="ECO:0000256" key="1">
    <source>
        <dbReference type="SAM" id="Phobius"/>
    </source>
</evidence>
<accession>A0AA40CD82</accession>
<reference evidence="2" key="1">
    <citation type="submission" date="2023-06" db="EMBL/GenBank/DDBJ databases">
        <title>Genome-scale phylogeny and comparative genomics of the fungal order Sordariales.</title>
        <authorList>
            <consortium name="Lawrence Berkeley National Laboratory"/>
            <person name="Hensen N."/>
            <person name="Bonometti L."/>
            <person name="Westerberg I."/>
            <person name="Brannstrom I.O."/>
            <person name="Guillou S."/>
            <person name="Cros-Aarteil S."/>
            <person name="Calhoun S."/>
            <person name="Haridas S."/>
            <person name="Kuo A."/>
            <person name="Mondo S."/>
            <person name="Pangilinan J."/>
            <person name="Riley R."/>
            <person name="Labutti K."/>
            <person name="Andreopoulos B."/>
            <person name="Lipzen A."/>
            <person name="Chen C."/>
            <person name="Yanf M."/>
            <person name="Daum C."/>
            <person name="Ng V."/>
            <person name="Clum A."/>
            <person name="Steindorff A."/>
            <person name="Ohm R."/>
            <person name="Martin F."/>
            <person name="Silar P."/>
            <person name="Natvig D."/>
            <person name="Lalanne C."/>
            <person name="Gautier V."/>
            <person name="Ament-Velasquez S.L."/>
            <person name="Kruys A."/>
            <person name="Hutchinson M.I."/>
            <person name="Powell A.J."/>
            <person name="Barry K."/>
            <person name="Miller A.N."/>
            <person name="Grigoriev I.V."/>
            <person name="Debuchy R."/>
            <person name="Gladieux P."/>
            <person name="Thoren M.H."/>
            <person name="Johannesson H."/>
        </authorList>
    </citation>
    <scope>NUCLEOTIDE SEQUENCE</scope>
    <source>
        <strain evidence="2">CBS 606.72</strain>
    </source>
</reference>
<feature type="transmembrane region" description="Helical" evidence="1">
    <location>
        <begin position="102"/>
        <end position="125"/>
    </location>
</feature>
<feature type="transmembrane region" description="Helical" evidence="1">
    <location>
        <begin position="164"/>
        <end position="186"/>
    </location>
</feature>
<dbReference type="Proteomes" id="UP001175000">
    <property type="component" value="Unassembled WGS sequence"/>
</dbReference>
<dbReference type="EMBL" id="JAULSU010000001">
    <property type="protein sequence ID" value="KAK0634162.1"/>
    <property type="molecule type" value="Genomic_DNA"/>
</dbReference>
<gene>
    <name evidence="2" type="ORF">B0T14DRAFT_87009</name>
</gene>
<keyword evidence="1" id="KW-1133">Transmembrane helix</keyword>
<dbReference type="AlphaFoldDB" id="A0AA40CD82"/>
<keyword evidence="3" id="KW-1185">Reference proteome</keyword>
<comment type="caution">
    <text evidence="2">The sequence shown here is derived from an EMBL/GenBank/DDBJ whole genome shotgun (WGS) entry which is preliminary data.</text>
</comment>
<evidence type="ECO:0000313" key="3">
    <source>
        <dbReference type="Proteomes" id="UP001175000"/>
    </source>
</evidence>
<sequence length="219" mass="24528">MLFFTARPRMSWLFLLASQFGEIDRGFDSQCKKKPTYERKQWGELWSSASLTNLAAEAVLQAIALYPMGRVAAFGGPRGFLKVWSAEYATLPSSARLMYAGAMLYLTIGAFCLFSVLVFFGTALFKKDLKGSIMGPSESHTWRECRTCKERHSDDMPAKAELSFFGMIYLPLYTWMASWIFWAGFVKLAGERYCPPNLVAQVAVWSSTSVLTSFFGASG</sequence>
<keyword evidence="1" id="KW-0812">Transmembrane</keyword>
<evidence type="ECO:0000313" key="2">
    <source>
        <dbReference type="EMBL" id="KAK0634162.1"/>
    </source>
</evidence>